<reference evidence="1 2" key="1">
    <citation type="journal article" date="2022" name="New Phytol.">
        <title>Ecological generalism drives hyperdiversity of secondary metabolite gene clusters in xylarialean endophytes.</title>
        <authorList>
            <person name="Franco M.E.E."/>
            <person name="Wisecaver J.H."/>
            <person name="Arnold A.E."/>
            <person name="Ju Y.M."/>
            <person name="Slot J.C."/>
            <person name="Ahrendt S."/>
            <person name="Moore L.P."/>
            <person name="Eastman K.E."/>
            <person name="Scott K."/>
            <person name="Konkel Z."/>
            <person name="Mondo S.J."/>
            <person name="Kuo A."/>
            <person name="Hayes R.D."/>
            <person name="Haridas S."/>
            <person name="Andreopoulos B."/>
            <person name="Riley R."/>
            <person name="LaButti K."/>
            <person name="Pangilinan J."/>
            <person name="Lipzen A."/>
            <person name="Amirebrahimi M."/>
            <person name="Yan J."/>
            <person name="Adam C."/>
            <person name="Keymanesh K."/>
            <person name="Ng V."/>
            <person name="Louie K."/>
            <person name="Northen T."/>
            <person name="Drula E."/>
            <person name="Henrissat B."/>
            <person name="Hsieh H.M."/>
            <person name="Youens-Clark K."/>
            <person name="Lutzoni F."/>
            <person name="Miadlikowska J."/>
            <person name="Eastwood D.C."/>
            <person name="Hamelin R.C."/>
            <person name="Grigoriev I.V."/>
            <person name="U'Ren J.M."/>
        </authorList>
    </citation>
    <scope>NUCLEOTIDE SEQUENCE [LARGE SCALE GENOMIC DNA]</scope>
    <source>
        <strain evidence="1 2">ER1909</strain>
    </source>
</reference>
<gene>
    <name evidence="1" type="ORF">F4821DRAFT_277147</name>
</gene>
<evidence type="ECO:0000313" key="2">
    <source>
        <dbReference type="Proteomes" id="UP001497680"/>
    </source>
</evidence>
<sequence>MTSRFCPLCGVLIDYQRRRLEEIVADPEHRLTWLQEVRAILQSVPVRPGEHQNTYITGVGWLLEDDHVFVPDDYHCHYRNFEPQQNPDVYFTTHQVCYIQHRHRREWCYVAHDACWEIFRDRVDPGHKLHVNTLASHLFALLYNTPMNYENEALVADHGYDHAAEFQPRVGELWTDYHIRLNASEYFYITGDVTEKFVPDRESLEGYTVASASRFTSFSRHTRDNNELGPFYRLPTEIILLVLAYLPSSDVCRLRLASKYIADLSSSPNFLDQRFWSSRFHPDFEMSFVFVGSSNPRPTEPADWRTLYFGVKAALNSDLHHGLKNRRRIWKILDHIAESMNMRIQNDQYIRGGPVYHQEPSPNRAVFADVLTLALYPLTSNSCRLFEWQAICWPQYPDANPKALRISSVYWNGRTYISGFRFFSSDSLHGVELPRAGFVNPRKEQEIHMEPYTTLECLDVAMAMDGVIGLRFNLRGPQGSRSISIGAMEITHPASGISRLTLGHNMQCAGLDVALDACKIISISLIEGPTDSEVPLHNRNSLLDIQPAQIWNPNIPKVLPVWNPIWNPVRQIDLTSPLFNLCLEMDFGGPGGKLLPSLVGVVALMGSFPRVFLGMSFLYSDGGERIYGHRSFRMDREGFSLIPAIQQYFPINGPRGEIMTEIVTYWKYQLECIYKIKITTNFGREKEFCLYGHELVDQGVGTINGHIKAVQVHRAEPGCQLTAFYAESNWGSFHNFATRSQAVKNLLQYPLSESSGVSHDIPITQKTLETAQEVLGSPGGFAFAAANLSNLKRVGVSVGDEGSADIHGHISGLRLEYHDSDIPVVLGQWIRLLDAFDVSPSDRITEMTTWHNYEIQDRRKKCRLIRKLRLVTILGTTKDFLDPCVSGKVCLKYRENPYQKLMGILWGCSYKVEHVRGLYAPKLSNRILIIDSAPLLSSQMVIERVFMQETLDGYKNPISSIEVTFKEMTSEVSGITMIYQSGDSSTLGTRGNEPQVIDLSASEKLARVEIAGTQDDLIVSISFLTTSGRRVCCLRQKLYVQRLVTQRITFTLDPSCSSWPVPICNREWSNPFPRRARVFVGFWAVPRRYRGTLRFGRFGPVFETDEDAWKVRTWDRSALLI</sequence>
<accession>A0ACC0D6Q5</accession>
<name>A0ACC0D6Q5_9PEZI</name>
<protein>
    <submittedName>
        <fullName evidence="1">Uncharacterized protein</fullName>
    </submittedName>
</protein>
<dbReference type="EMBL" id="MU394301">
    <property type="protein sequence ID" value="KAI6088395.1"/>
    <property type="molecule type" value="Genomic_DNA"/>
</dbReference>
<keyword evidence="2" id="KW-1185">Reference proteome</keyword>
<evidence type="ECO:0000313" key="1">
    <source>
        <dbReference type="EMBL" id="KAI6088395.1"/>
    </source>
</evidence>
<comment type="caution">
    <text evidence="1">The sequence shown here is derived from an EMBL/GenBank/DDBJ whole genome shotgun (WGS) entry which is preliminary data.</text>
</comment>
<organism evidence="1 2">
    <name type="scientific">Hypoxylon rubiginosum</name>
    <dbReference type="NCBI Taxonomy" id="110542"/>
    <lineage>
        <taxon>Eukaryota</taxon>
        <taxon>Fungi</taxon>
        <taxon>Dikarya</taxon>
        <taxon>Ascomycota</taxon>
        <taxon>Pezizomycotina</taxon>
        <taxon>Sordariomycetes</taxon>
        <taxon>Xylariomycetidae</taxon>
        <taxon>Xylariales</taxon>
        <taxon>Hypoxylaceae</taxon>
        <taxon>Hypoxylon</taxon>
    </lineage>
</organism>
<proteinExistence type="predicted"/>
<dbReference type="Proteomes" id="UP001497680">
    <property type="component" value="Unassembled WGS sequence"/>
</dbReference>